<protein>
    <recommendedName>
        <fullName evidence="4">DUF998 domain-containing protein</fullName>
    </recommendedName>
</protein>
<sequence length="250" mass="27456">MASKAQTQASGSMLAMIPAVLYVASIAGWGFLELYAQSGFEHGERTYDWSIESLSDLGVDYRQVHPLKHYNVTSHRFAAMNYAFFQAGAIFAIGQLILLYTSRKQHTQETTTLRTLRLLLTLFVAGGMVLLGSIHGGPREKFWKIIGWHWNGLTLVATAGNLNSILSAVVGNQLGRHESNGAFRALSLGLGVGGLYSFYQFLSLPEWDWKTPVGLWQRGSIYPVLAWELLSAISILVSAGTCSSSKPKRA</sequence>
<comment type="caution">
    <text evidence="2">The sequence shown here is derived from an EMBL/GenBank/DDBJ whole genome shotgun (WGS) entry which is preliminary data.</text>
</comment>
<keyword evidence="1" id="KW-0472">Membrane</keyword>
<reference evidence="2 3" key="1">
    <citation type="submission" date="2015-07" db="EMBL/GenBank/DDBJ databases">
        <title>Comparative genomics of the Sigatoka disease complex on banana suggests a link between parallel evolutionary changes in Pseudocercospora fijiensis and Pseudocercospora eumusae and increased virulence on the banana host.</title>
        <authorList>
            <person name="Chang T.-C."/>
            <person name="Salvucci A."/>
            <person name="Crous P.W."/>
            <person name="Stergiopoulos I."/>
        </authorList>
    </citation>
    <scope>NUCLEOTIDE SEQUENCE [LARGE SCALE GENOMIC DNA]</scope>
    <source>
        <strain evidence="2 3">CBS 114824</strain>
    </source>
</reference>
<feature type="transmembrane region" description="Helical" evidence="1">
    <location>
        <begin position="221"/>
        <end position="242"/>
    </location>
</feature>
<accession>A0A139HBD1</accession>
<keyword evidence="1" id="KW-1133">Transmembrane helix</keyword>
<evidence type="ECO:0000313" key="2">
    <source>
        <dbReference type="EMBL" id="KXS99745.1"/>
    </source>
</evidence>
<evidence type="ECO:0000313" key="3">
    <source>
        <dbReference type="Proteomes" id="UP000070133"/>
    </source>
</evidence>
<feature type="transmembrane region" description="Helical" evidence="1">
    <location>
        <begin position="12"/>
        <end position="32"/>
    </location>
</feature>
<dbReference type="Proteomes" id="UP000070133">
    <property type="component" value="Unassembled WGS sequence"/>
</dbReference>
<name>A0A139HBD1_9PEZI</name>
<keyword evidence="3" id="KW-1185">Reference proteome</keyword>
<proteinExistence type="predicted"/>
<gene>
    <name evidence="2" type="ORF">AC578_10402</name>
</gene>
<feature type="transmembrane region" description="Helical" evidence="1">
    <location>
        <begin position="118"/>
        <end position="136"/>
    </location>
</feature>
<feature type="transmembrane region" description="Helical" evidence="1">
    <location>
        <begin position="148"/>
        <end position="170"/>
    </location>
</feature>
<feature type="transmembrane region" description="Helical" evidence="1">
    <location>
        <begin position="182"/>
        <end position="201"/>
    </location>
</feature>
<evidence type="ECO:0000256" key="1">
    <source>
        <dbReference type="SAM" id="Phobius"/>
    </source>
</evidence>
<dbReference type="OrthoDB" id="3638630at2759"/>
<dbReference type="AlphaFoldDB" id="A0A139HBD1"/>
<evidence type="ECO:0008006" key="4">
    <source>
        <dbReference type="Google" id="ProtNLM"/>
    </source>
</evidence>
<organism evidence="2 3">
    <name type="scientific">Pseudocercospora eumusae</name>
    <dbReference type="NCBI Taxonomy" id="321146"/>
    <lineage>
        <taxon>Eukaryota</taxon>
        <taxon>Fungi</taxon>
        <taxon>Dikarya</taxon>
        <taxon>Ascomycota</taxon>
        <taxon>Pezizomycotina</taxon>
        <taxon>Dothideomycetes</taxon>
        <taxon>Dothideomycetidae</taxon>
        <taxon>Mycosphaerellales</taxon>
        <taxon>Mycosphaerellaceae</taxon>
        <taxon>Pseudocercospora</taxon>
    </lineage>
</organism>
<dbReference type="EMBL" id="LFZN01000087">
    <property type="protein sequence ID" value="KXS99745.1"/>
    <property type="molecule type" value="Genomic_DNA"/>
</dbReference>
<keyword evidence="1" id="KW-0812">Transmembrane</keyword>
<feature type="transmembrane region" description="Helical" evidence="1">
    <location>
        <begin position="79"/>
        <end position="98"/>
    </location>
</feature>